<keyword evidence="3" id="KW-1185">Reference proteome</keyword>
<organism evidence="2 3">
    <name type="scientific">Steinernema carpocapsae</name>
    <name type="common">Entomopathogenic nematode</name>
    <dbReference type="NCBI Taxonomy" id="34508"/>
    <lineage>
        <taxon>Eukaryota</taxon>
        <taxon>Metazoa</taxon>
        <taxon>Ecdysozoa</taxon>
        <taxon>Nematoda</taxon>
        <taxon>Chromadorea</taxon>
        <taxon>Rhabditida</taxon>
        <taxon>Tylenchina</taxon>
        <taxon>Panagrolaimomorpha</taxon>
        <taxon>Strongyloidoidea</taxon>
        <taxon>Steinernematidae</taxon>
        <taxon>Steinernema</taxon>
    </lineage>
</organism>
<name>A0A4U5LXL5_STECR</name>
<dbReference type="Proteomes" id="UP000298663">
    <property type="component" value="Unassembled WGS sequence"/>
</dbReference>
<proteinExistence type="predicted"/>
<evidence type="ECO:0000256" key="1">
    <source>
        <dbReference type="SAM" id="MobiDB-lite"/>
    </source>
</evidence>
<comment type="caution">
    <text evidence="2">The sequence shown here is derived from an EMBL/GenBank/DDBJ whole genome shotgun (WGS) entry which is preliminary data.</text>
</comment>
<gene>
    <name evidence="2" type="ORF">L596_028160</name>
</gene>
<reference evidence="2 3" key="1">
    <citation type="journal article" date="2015" name="Genome Biol.">
        <title>Comparative genomics of Steinernema reveals deeply conserved gene regulatory networks.</title>
        <authorList>
            <person name="Dillman A.R."/>
            <person name="Macchietto M."/>
            <person name="Porter C.F."/>
            <person name="Rogers A."/>
            <person name="Williams B."/>
            <person name="Antoshechkin I."/>
            <person name="Lee M.M."/>
            <person name="Goodwin Z."/>
            <person name="Lu X."/>
            <person name="Lewis E.E."/>
            <person name="Goodrich-Blair H."/>
            <person name="Stock S.P."/>
            <person name="Adams B.J."/>
            <person name="Sternberg P.W."/>
            <person name="Mortazavi A."/>
        </authorList>
    </citation>
    <scope>NUCLEOTIDE SEQUENCE [LARGE SCALE GENOMIC DNA]</scope>
    <source>
        <strain evidence="2 3">ALL</strain>
    </source>
</reference>
<feature type="region of interest" description="Disordered" evidence="1">
    <location>
        <begin position="169"/>
        <end position="190"/>
    </location>
</feature>
<dbReference type="EMBL" id="AZBU02000011">
    <property type="protein sequence ID" value="TKR60986.1"/>
    <property type="molecule type" value="Genomic_DNA"/>
</dbReference>
<sequence length="208" mass="23490">MLRSRTIRGEDNAIQRVCRRSRGDRYANRLLPDERNVHRVLPSLRNVRHLQLHAPTPETSPELDDPEGVVYLRPEAFVPRSRLQSTSKNLLDPNAAAIVRRASDVSILSNGSSPKPQKFLVESKRNSVCFESRIKIENEPETAPLVAGSEEDLAKKPVEIVETVVDEYEETETAEEHAEVPTEEDHEAPSLIRANLLGPLSFDDLYYT</sequence>
<evidence type="ECO:0000313" key="2">
    <source>
        <dbReference type="EMBL" id="TKR60986.1"/>
    </source>
</evidence>
<dbReference type="OrthoDB" id="5876932at2759"/>
<protein>
    <submittedName>
        <fullName evidence="2">Uncharacterized protein</fullName>
    </submittedName>
</protein>
<evidence type="ECO:0000313" key="3">
    <source>
        <dbReference type="Proteomes" id="UP000298663"/>
    </source>
</evidence>
<reference evidence="2 3" key="2">
    <citation type="journal article" date="2019" name="G3 (Bethesda)">
        <title>Hybrid Assembly of the Genome of the Entomopathogenic Nematode Steinernema carpocapsae Identifies the X-Chromosome.</title>
        <authorList>
            <person name="Serra L."/>
            <person name="Macchietto M."/>
            <person name="Macias-Munoz A."/>
            <person name="McGill C.J."/>
            <person name="Rodriguez I.M."/>
            <person name="Rodriguez B."/>
            <person name="Murad R."/>
            <person name="Mortazavi A."/>
        </authorList>
    </citation>
    <scope>NUCLEOTIDE SEQUENCE [LARGE SCALE GENOMIC DNA]</scope>
    <source>
        <strain evidence="2 3">ALL</strain>
    </source>
</reference>
<dbReference type="AlphaFoldDB" id="A0A4U5LXL5"/>
<accession>A0A4U5LXL5</accession>